<dbReference type="InterPro" id="IPR016159">
    <property type="entry name" value="Cullin_repeat-like_dom_sf"/>
</dbReference>
<name>A0A0K9P923_ZOSMR</name>
<evidence type="ECO:0000256" key="1">
    <source>
        <dbReference type="ARBA" id="ARBA00006756"/>
    </source>
</evidence>
<dbReference type="InterPro" id="IPR004140">
    <property type="entry name" value="Exo70"/>
</dbReference>
<dbReference type="InterPro" id="IPR046364">
    <property type="entry name" value="Exo70_C"/>
</dbReference>
<comment type="similarity">
    <text evidence="1 3">Belongs to the EXO70 family.</text>
</comment>
<proteinExistence type="inferred from homology"/>
<dbReference type="Gene3D" id="1.20.1280.170">
    <property type="entry name" value="Exocyst complex component Exo70"/>
    <property type="match status" value="1"/>
</dbReference>
<evidence type="ECO:0000256" key="3">
    <source>
        <dbReference type="RuleBase" id="RU365026"/>
    </source>
</evidence>
<keyword evidence="6" id="KW-1185">Reference proteome</keyword>
<comment type="caution">
    <text evidence="5">The sequence shown here is derived from an EMBL/GenBank/DDBJ whole genome shotgun (WGS) entry which is preliminary data.</text>
</comment>
<gene>
    <name evidence="5" type="ORF">ZOSMA_356G00100</name>
</gene>
<evidence type="ECO:0000313" key="6">
    <source>
        <dbReference type="Proteomes" id="UP000036987"/>
    </source>
</evidence>
<feature type="domain" description="Exocyst complex subunit Exo70 C-terminal" evidence="4">
    <location>
        <begin position="271"/>
        <end position="614"/>
    </location>
</feature>
<evidence type="ECO:0000259" key="4">
    <source>
        <dbReference type="Pfam" id="PF03081"/>
    </source>
</evidence>
<dbReference type="PANTHER" id="PTHR12542">
    <property type="entry name" value="EXOCYST COMPLEX PROTEIN EXO70"/>
    <property type="match status" value="1"/>
</dbReference>
<dbReference type="AlphaFoldDB" id="A0A0K9P923"/>
<keyword evidence="3" id="KW-0653">Protein transport</keyword>
<dbReference type="GO" id="GO:0000145">
    <property type="term" value="C:exocyst"/>
    <property type="evidence" value="ECO:0000318"/>
    <property type="project" value="GO_Central"/>
</dbReference>
<dbReference type="Pfam" id="PF03081">
    <property type="entry name" value="Exo70_C"/>
    <property type="match status" value="1"/>
</dbReference>
<dbReference type="GO" id="GO:0015031">
    <property type="term" value="P:protein transport"/>
    <property type="evidence" value="ECO:0007669"/>
    <property type="project" value="UniProtKB-KW"/>
</dbReference>
<reference evidence="6" key="1">
    <citation type="journal article" date="2016" name="Nature">
        <title>The genome of the seagrass Zostera marina reveals angiosperm adaptation to the sea.</title>
        <authorList>
            <person name="Olsen J.L."/>
            <person name="Rouze P."/>
            <person name="Verhelst B."/>
            <person name="Lin Y.-C."/>
            <person name="Bayer T."/>
            <person name="Collen J."/>
            <person name="Dattolo E."/>
            <person name="De Paoli E."/>
            <person name="Dittami S."/>
            <person name="Maumus F."/>
            <person name="Michel G."/>
            <person name="Kersting A."/>
            <person name="Lauritano C."/>
            <person name="Lohaus R."/>
            <person name="Toepel M."/>
            <person name="Tonon T."/>
            <person name="Vanneste K."/>
            <person name="Amirebrahimi M."/>
            <person name="Brakel J."/>
            <person name="Bostroem C."/>
            <person name="Chovatia M."/>
            <person name="Grimwood J."/>
            <person name="Jenkins J.W."/>
            <person name="Jueterbock A."/>
            <person name="Mraz A."/>
            <person name="Stam W.T."/>
            <person name="Tice H."/>
            <person name="Bornberg-Bauer E."/>
            <person name="Green P.J."/>
            <person name="Pearson G.A."/>
            <person name="Procaccini G."/>
            <person name="Duarte C.M."/>
            <person name="Schmutz J."/>
            <person name="Reusch T.B.H."/>
            <person name="Van de Peer Y."/>
        </authorList>
    </citation>
    <scope>NUCLEOTIDE SEQUENCE [LARGE SCALE GENOMIC DNA]</scope>
    <source>
        <strain evidence="6">cv. Finnish</strain>
    </source>
</reference>
<dbReference type="Proteomes" id="UP000036987">
    <property type="component" value="Unassembled WGS sequence"/>
</dbReference>
<keyword evidence="2 3" id="KW-0813">Transport</keyword>
<dbReference type="STRING" id="29655.A0A0K9P923"/>
<keyword evidence="3" id="KW-0268">Exocytosis</keyword>
<dbReference type="GO" id="GO:0005546">
    <property type="term" value="F:phosphatidylinositol-4,5-bisphosphate binding"/>
    <property type="evidence" value="ECO:0007669"/>
    <property type="project" value="InterPro"/>
</dbReference>
<evidence type="ECO:0000256" key="2">
    <source>
        <dbReference type="ARBA" id="ARBA00022448"/>
    </source>
</evidence>
<dbReference type="OrthoDB" id="1922221at2759"/>
<comment type="function">
    <text evidence="3">Component of the exocyst complex.</text>
</comment>
<dbReference type="SUPFAM" id="SSF74788">
    <property type="entry name" value="Cullin repeat-like"/>
    <property type="match status" value="1"/>
</dbReference>
<organism evidence="5 6">
    <name type="scientific">Zostera marina</name>
    <name type="common">Eelgrass</name>
    <dbReference type="NCBI Taxonomy" id="29655"/>
    <lineage>
        <taxon>Eukaryota</taxon>
        <taxon>Viridiplantae</taxon>
        <taxon>Streptophyta</taxon>
        <taxon>Embryophyta</taxon>
        <taxon>Tracheophyta</taxon>
        <taxon>Spermatophyta</taxon>
        <taxon>Magnoliopsida</taxon>
        <taxon>Liliopsida</taxon>
        <taxon>Zosteraceae</taxon>
        <taxon>Zostera</taxon>
    </lineage>
</organism>
<dbReference type="EMBL" id="LFYR01001115">
    <property type="protein sequence ID" value="KMZ64650.1"/>
    <property type="molecule type" value="Genomic_DNA"/>
</dbReference>
<sequence>MRFSKSIWIRILLDRKLRGITSLIRRINASMYTCTDIQKAMKGLRKAFSNRCMSPAVPEHEGEAKHIKSETVTALEPIIAKWNVDKITPTSNLNHNREDIRVFIDAISQLNNHMNLAVNDATARRDLAHAHRLMQIAMKRMQKELSHILSVNRDLLDSDSIQSTVSTTITSISDSDFEESSHGVSPDEEIKYVGESTLGRVNNEAHSQAVMADLKSLAECMVTSGYTKECTNIYKNIRKSIVQEGIYRLGFHRSNQSDIQNLDWDVTVELWLAASRIAIKNIFSSERALCDYVFSTSSPHIRELCFAEITKDVAVEFLHLPELMATTKSKTPETTCRILDLYSTVSDLFPDIESVFNYDSTSTIRSQATASLNKLMKYIRTAFSDLESKVQNATSKGAVRGGGLYPLTRETMDYLVLLSEYQAALDSIFAGHPHPNLPSSPTDVEPSIPSISTRLEWLLLVLVCKLDAKAEAYKNAPLSYIYLANNYQYIVSKVRGSNLVHLLGEKWVAKHEEKILCFITGYENTAWAKVMTAIEEENINKFNSEFRDAWRKQGKWALVEEGGMRTKILASVKRKVMIPYLELCLKRTDEENRNAEESGDDVIRFLPEDLEEYMEGLFRGTILLEGNDESSSHSGLGSGSFNLSRYRSSGSGFWRS</sequence>
<evidence type="ECO:0000313" key="5">
    <source>
        <dbReference type="EMBL" id="KMZ64650.1"/>
    </source>
</evidence>
<dbReference type="GO" id="GO:0006887">
    <property type="term" value="P:exocytosis"/>
    <property type="evidence" value="ECO:0000318"/>
    <property type="project" value="GO_Central"/>
</dbReference>
<dbReference type="PANTHER" id="PTHR12542:SF17">
    <property type="entry name" value="EXOCYST SUBUNIT EXO70 FAMILY PROTEIN"/>
    <property type="match status" value="1"/>
</dbReference>
<protein>
    <recommendedName>
        <fullName evidence="3">Exocyst subunit Exo70 family protein</fullName>
    </recommendedName>
</protein>
<accession>A0A0K9P923</accession>
<dbReference type="Pfam" id="PF20669">
    <property type="entry name" value="Exo70_N"/>
    <property type="match status" value="1"/>
</dbReference>
<dbReference type="OMA" id="KIAWLIL"/>